<comment type="caution">
    <text evidence="2">The sequence shown here is derived from an EMBL/GenBank/DDBJ whole genome shotgun (WGS) entry which is preliminary data.</text>
</comment>
<reference evidence="2 3" key="2">
    <citation type="journal article" date="2017" name="Genome Biol.">
        <title>New reference genome sequences of hot pepper reveal the massive evolution of plant disease-resistance genes by retroduplication.</title>
        <authorList>
            <person name="Kim S."/>
            <person name="Park J."/>
            <person name="Yeom S.I."/>
            <person name="Kim Y.M."/>
            <person name="Seo E."/>
            <person name="Kim K.T."/>
            <person name="Kim M.S."/>
            <person name="Lee J.M."/>
            <person name="Cheong K."/>
            <person name="Shin H.S."/>
            <person name="Kim S.B."/>
            <person name="Han K."/>
            <person name="Lee J."/>
            <person name="Park M."/>
            <person name="Lee H.A."/>
            <person name="Lee H.Y."/>
            <person name="Lee Y."/>
            <person name="Oh S."/>
            <person name="Lee J.H."/>
            <person name="Choi E."/>
            <person name="Choi E."/>
            <person name="Lee S.E."/>
            <person name="Jeon J."/>
            <person name="Kim H."/>
            <person name="Choi G."/>
            <person name="Song H."/>
            <person name="Lee J."/>
            <person name="Lee S.C."/>
            <person name="Kwon J.K."/>
            <person name="Lee H.Y."/>
            <person name="Koo N."/>
            <person name="Hong Y."/>
            <person name="Kim R.W."/>
            <person name="Kang W.H."/>
            <person name="Huh J.H."/>
            <person name="Kang B.C."/>
            <person name="Yang T.J."/>
            <person name="Lee Y.H."/>
            <person name="Bennetzen J.L."/>
            <person name="Choi D."/>
        </authorList>
    </citation>
    <scope>NUCLEOTIDE SEQUENCE [LARGE SCALE GENOMIC DNA]</scope>
    <source>
        <strain evidence="3">cv. CM334</strain>
    </source>
</reference>
<dbReference type="Proteomes" id="UP000222542">
    <property type="component" value="Unassembled WGS sequence"/>
</dbReference>
<evidence type="ECO:0000313" key="3">
    <source>
        <dbReference type="Proteomes" id="UP000222542"/>
    </source>
</evidence>
<keyword evidence="3" id="KW-1185">Reference proteome</keyword>
<proteinExistence type="predicted"/>
<dbReference type="InterPro" id="IPR021109">
    <property type="entry name" value="Peptidase_aspartic_dom_sf"/>
</dbReference>
<dbReference type="Pfam" id="PF13975">
    <property type="entry name" value="gag-asp_proteas"/>
    <property type="match status" value="1"/>
</dbReference>
<evidence type="ECO:0008006" key="4">
    <source>
        <dbReference type="Google" id="ProtNLM"/>
    </source>
</evidence>
<dbReference type="EMBL" id="AYRZ02000006">
    <property type="protein sequence ID" value="PHT78044.1"/>
    <property type="molecule type" value="Genomic_DNA"/>
</dbReference>
<protein>
    <recommendedName>
        <fullName evidence="4">Aspartic peptidase DDI1-type domain-containing protein</fullName>
    </recommendedName>
</protein>
<gene>
    <name evidence="2" type="ORF">T459_16096</name>
</gene>
<evidence type="ECO:0000313" key="2">
    <source>
        <dbReference type="EMBL" id="PHT78044.1"/>
    </source>
</evidence>
<accession>A0A2G2Z7V9</accession>
<keyword evidence="1" id="KW-0472">Membrane</keyword>
<dbReference type="AlphaFoldDB" id="A0A2G2Z7V9"/>
<dbReference type="Gramene" id="PHT78044">
    <property type="protein sequence ID" value="PHT78044"/>
    <property type="gene ID" value="T459_16096"/>
</dbReference>
<dbReference type="Gene3D" id="2.40.70.10">
    <property type="entry name" value="Acid Proteases"/>
    <property type="match status" value="1"/>
</dbReference>
<feature type="transmembrane region" description="Helical" evidence="1">
    <location>
        <begin position="52"/>
        <end position="73"/>
    </location>
</feature>
<reference evidence="2 3" key="1">
    <citation type="journal article" date="2014" name="Nat. Genet.">
        <title>Genome sequence of the hot pepper provides insights into the evolution of pungency in Capsicum species.</title>
        <authorList>
            <person name="Kim S."/>
            <person name="Park M."/>
            <person name="Yeom S.I."/>
            <person name="Kim Y.M."/>
            <person name="Lee J.M."/>
            <person name="Lee H.A."/>
            <person name="Seo E."/>
            <person name="Choi J."/>
            <person name="Cheong K."/>
            <person name="Kim K.T."/>
            <person name="Jung K."/>
            <person name="Lee G.W."/>
            <person name="Oh S.K."/>
            <person name="Bae C."/>
            <person name="Kim S.B."/>
            <person name="Lee H.Y."/>
            <person name="Kim S.Y."/>
            <person name="Kim M.S."/>
            <person name="Kang B.C."/>
            <person name="Jo Y.D."/>
            <person name="Yang H.B."/>
            <person name="Jeong H.J."/>
            <person name="Kang W.H."/>
            <person name="Kwon J.K."/>
            <person name="Shin C."/>
            <person name="Lim J.Y."/>
            <person name="Park J.H."/>
            <person name="Huh J.H."/>
            <person name="Kim J.S."/>
            <person name="Kim B.D."/>
            <person name="Cohen O."/>
            <person name="Paran I."/>
            <person name="Suh M.C."/>
            <person name="Lee S.B."/>
            <person name="Kim Y.K."/>
            <person name="Shin Y."/>
            <person name="Noh S.J."/>
            <person name="Park J."/>
            <person name="Seo Y.S."/>
            <person name="Kwon S.Y."/>
            <person name="Kim H.A."/>
            <person name="Park J.M."/>
            <person name="Kim H.J."/>
            <person name="Choi S.B."/>
            <person name="Bosland P.W."/>
            <person name="Reeves G."/>
            <person name="Jo S.H."/>
            <person name="Lee B.W."/>
            <person name="Cho H.T."/>
            <person name="Choi H.S."/>
            <person name="Lee M.S."/>
            <person name="Yu Y."/>
            <person name="Do Choi Y."/>
            <person name="Park B.S."/>
            <person name="van Deynze A."/>
            <person name="Ashrafi H."/>
            <person name="Hill T."/>
            <person name="Kim W.T."/>
            <person name="Pai H.S."/>
            <person name="Ahn H.K."/>
            <person name="Yeam I."/>
            <person name="Giovannoni J.J."/>
            <person name="Rose J.K."/>
            <person name="Sorensen I."/>
            <person name="Lee S.J."/>
            <person name="Kim R.W."/>
            <person name="Choi I.Y."/>
            <person name="Choi B.S."/>
            <person name="Lim J.S."/>
            <person name="Lee Y.H."/>
            <person name="Choi D."/>
        </authorList>
    </citation>
    <scope>NUCLEOTIDE SEQUENCE [LARGE SCALE GENOMIC DNA]</scope>
    <source>
        <strain evidence="3">cv. CM334</strain>
    </source>
</reference>
<dbReference type="CDD" id="cd00303">
    <property type="entry name" value="retropepsin_like"/>
    <property type="match status" value="1"/>
</dbReference>
<keyword evidence="1" id="KW-0812">Transmembrane</keyword>
<dbReference type="OMA" id="VEMKAYG"/>
<evidence type="ECO:0000256" key="1">
    <source>
        <dbReference type="SAM" id="Phobius"/>
    </source>
</evidence>
<keyword evidence="1" id="KW-1133">Transmembrane helix</keyword>
<name>A0A2G2Z7V9_CAPAN</name>
<sequence length="274" mass="29988">MNLGNNKNNGKYGNTKGCWTYGGLHLAKSFPNRERVNVMLSGNMNQGGGDKVIAALVNLVGLSLIHISLLNVLGESSKLFNPHTALIYVEMKAYGNHMLAMVDTGATHTFLDAKVAVKYGLKLNKSPSFVQTVSFKAQAIVGMAYDVQMVIGSCTVKHNLMVMPLVMIENEANPSFIKASYPYGESKKVKNKGPIISASLVEKGLKKGAETFLVAMIEVKPDVMIDVHDCFADLLRQYVDVIPPKLPKEFLPRRDIDHKIELLPGSVAQPQAPY</sequence>
<dbReference type="SUPFAM" id="SSF50630">
    <property type="entry name" value="Acid proteases"/>
    <property type="match status" value="1"/>
</dbReference>
<organism evidence="2 3">
    <name type="scientific">Capsicum annuum</name>
    <name type="common">Capsicum pepper</name>
    <dbReference type="NCBI Taxonomy" id="4072"/>
    <lineage>
        <taxon>Eukaryota</taxon>
        <taxon>Viridiplantae</taxon>
        <taxon>Streptophyta</taxon>
        <taxon>Embryophyta</taxon>
        <taxon>Tracheophyta</taxon>
        <taxon>Spermatophyta</taxon>
        <taxon>Magnoliopsida</taxon>
        <taxon>eudicotyledons</taxon>
        <taxon>Gunneridae</taxon>
        <taxon>Pentapetalae</taxon>
        <taxon>asterids</taxon>
        <taxon>lamiids</taxon>
        <taxon>Solanales</taxon>
        <taxon>Solanaceae</taxon>
        <taxon>Solanoideae</taxon>
        <taxon>Capsiceae</taxon>
        <taxon>Capsicum</taxon>
    </lineage>
</organism>